<evidence type="ECO:0000256" key="3">
    <source>
        <dbReference type="ARBA" id="ARBA00022729"/>
    </source>
</evidence>
<dbReference type="EMBL" id="AVOT02005448">
    <property type="protein sequence ID" value="MBW0479082.1"/>
    <property type="molecule type" value="Genomic_DNA"/>
</dbReference>
<dbReference type="Gene3D" id="3.40.1090.10">
    <property type="entry name" value="Cytosolic phospholipase A2 catalytic domain"/>
    <property type="match status" value="1"/>
</dbReference>
<protein>
    <recommendedName>
        <fullName evidence="2 9">Lysophospholipase</fullName>
        <ecNumber evidence="2 9">3.1.1.5</ecNumber>
    </recommendedName>
</protein>
<evidence type="ECO:0000256" key="5">
    <source>
        <dbReference type="ARBA" id="ARBA00022963"/>
    </source>
</evidence>
<dbReference type="SMART" id="SM00022">
    <property type="entry name" value="PLAc"/>
    <property type="match status" value="1"/>
</dbReference>
<comment type="similarity">
    <text evidence="1 9">Belongs to the lysophospholipase family.</text>
</comment>
<organism evidence="11 12">
    <name type="scientific">Austropuccinia psidii MF-1</name>
    <dbReference type="NCBI Taxonomy" id="1389203"/>
    <lineage>
        <taxon>Eukaryota</taxon>
        <taxon>Fungi</taxon>
        <taxon>Dikarya</taxon>
        <taxon>Basidiomycota</taxon>
        <taxon>Pucciniomycotina</taxon>
        <taxon>Pucciniomycetes</taxon>
        <taxon>Pucciniales</taxon>
        <taxon>Sphaerophragmiaceae</taxon>
        <taxon>Austropuccinia</taxon>
    </lineage>
</organism>
<dbReference type="GO" id="GO:0005829">
    <property type="term" value="C:cytosol"/>
    <property type="evidence" value="ECO:0007669"/>
    <property type="project" value="TreeGrafter"/>
</dbReference>
<name>A0A9Q3GTU4_9BASI</name>
<dbReference type="GO" id="GO:0004622">
    <property type="term" value="F:phosphatidylcholine lysophospholipase activity"/>
    <property type="evidence" value="ECO:0007669"/>
    <property type="project" value="UniProtKB-EC"/>
</dbReference>
<keyword evidence="12" id="KW-1185">Reference proteome</keyword>
<dbReference type="PANTHER" id="PTHR10728:SF33">
    <property type="entry name" value="LYSOPHOSPHOLIPASE 1-RELATED"/>
    <property type="match status" value="1"/>
</dbReference>
<keyword evidence="7" id="KW-0325">Glycoprotein</keyword>
<evidence type="ECO:0000256" key="6">
    <source>
        <dbReference type="ARBA" id="ARBA00023098"/>
    </source>
</evidence>
<evidence type="ECO:0000259" key="10">
    <source>
        <dbReference type="PROSITE" id="PS51210"/>
    </source>
</evidence>
<evidence type="ECO:0000256" key="7">
    <source>
        <dbReference type="ARBA" id="ARBA00023180"/>
    </source>
</evidence>
<dbReference type="GO" id="GO:0046475">
    <property type="term" value="P:glycerophospholipid catabolic process"/>
    <property type="evidence" value="ECO:0007669"/>
    <property type="project" value="TreeGrafter"/>
</dbReference>
<accession>A0A9Q3GTU4</accession>
<keyword evidence="4 8" id="KW-0378">Hydrolase</keyword>
<dbReference type="Proteomes" id="UP000765509">
    <property type="component" value="Unassembled WGS sequence"/>
</dbReference>
<evidence type="ECO:0000313" key="11">
    <source>
        <dbReference type="EMBL" id="MBW0479082.1"/>
    </source>
</evidence>
<feature type="chain" id="PRO_5040541803" description="Lysophospholipase" evidence="9">
    <location>
        <begin position="25"/>
        <end position="603"/>
    </location>
</feature>
<dbReference type="GO" id="GO:0004623">
    <property type="term" value="F:phospholipase A2 activity"/>
    <property type="evidence" value="ECO:0007669"/>
    <property type="project" value="TreeGrafter"/>
</dbReference>
<gene>
    <name evidence="11" type="ORF">O181_018797</name>
</gene>
<dbReference type="Pfam" id="PF01735">
    <property type="entry name" value="PLA2_B"/>
    <property type="match status" value="1"/>
</dbReference>
<evidence type="ECO:0000256" key="4">
    <source>
        <dbReference type="ARBA" id="ARBA00022801"/>
    </source>
</evidence>
<feature type="domain" description="PLA2c" evidence="10">
    <location>
        <begin position="35"/>
        <end position="603"/>
    </location>
</feature>
<comment type="catalytic activity">
    <reaction evidence="9">
        <text>a 1-acyl-sn-glycero-3-phosphocholine + H2O = sn-glycerol 3-phosphocholine + a fatty acid + H(+)</text>
        <dbReference type="Rhea" id="RHEA:15177"/>
        <dbReference type="ChEBI" id="CHEBI:15377"/>
        <dbReference type="ChEBI" id="CHEBI:15378"/>
        <dbReference type="ChEBI" id="CHEBI:16870"/>
        <dbReference type="ChEBI" id="CHEBI:28868"/>
        <dbReference type="ChEBI" id="CHEBI:58168"/>
        <dbReference type="EC" id="3.1.1.5"/>
    </reaction>
</comment>
<evidence type="ECO:0000256" key="2">
    <source>
        <dbReference type="ARBA" id="ARBA00013274"/>
    </source>
</evidence>
<dbReference type="OrthoDB" id="4084751at2759"/>
<evidence type="ECO:0000313" key="12">
    <source>
        <dbReference type="Proteomes" id="UP000765509"/>
    </source>
</evidence>
<dbReference type="PANTHER" id="PTHR10728">
    <property type="entry name" value="CYTOSOLIC PHOSPHOLIPASE A2"/>
    <property type="match status" value="1"/>
</dbReference>
<dbReference type="InterPro" id="IPR016035">
    <property type="entry name" value="Acyl_Trfase/lysoPLipase"/>
</dbReference>
<evidence type="ECO:0000256" key="8">
    <source>
        <dbReference type="PROSITE-ProRule" id="PRU00555"/>
    </source>
</evidence>
<evidence type="ECO:0000256" key="1">
    <source>
        <dbReference type="ARBA" id="ARBA00008780"/>
    </source>
</evidence>
<keyword evidence="5 8" id="KW-0442">Lipid degradation</keyword>
<keyword evidence="6 8" id="KW-0443">Lipid metabolism</keyword>
<proteinExistence type="inferred from homology"/>
<dbReference type="EC" id="3.1.1.5" evidence="2 9"/>
<dbReference type="InterPro" id="IPR002642">
    <property type="entry name" value="LysoPLipase_cat_dom"/>
</dbReference>
<dbReference type="SUPFAM" id="SSF52151">
    <property type="entry name" value="FabD/lysophospholipase-like"/>
    <property type="match status" value="1"/>
</dbReference>
<feature type="signal peptide" evidence="9">
    <location>
        <begin position="1"/>
        <end position="24"/>
    </location>
</feature>
<sequence>MSWAFHHTILLSLIYLLPLLRAQAIPPSYAPKVGICPSGPLIRSSGSVQAGTQALGAEEAAYIKGRRARILPSAYRQYLANVEAYQKKQRSQLPSYVRRILLGSPEQLPRVSGSLSGGGLRASFVGAGFLNAFDGRNTTAVTSGTGGLLQAFDYLSGLSGGACLAMSLAQGNFPTIYAAVLGRERNSAPSNKTTNANGDTEGWLADMNFVAPAGLLQAYRDVEWWTTVATQVAQKANNGFEVTLGDIYARVLSYHFVNGTTRANFFDPRSAHGLEETLSSLANVPTIKDYSQPFPIITTVPQSKGQGNIQIQQGEAIPITNNQYEFNIYEAGSWDPNLASFVKTSILGTKFQSGRPTNSEKCVTKFDNLGFLISASSNVFRKYDEFATFFNSKAYRPILPAFKTVLSVIPNPFYGLGTPEYLDRESSSLELMDGSFGGENIPFAPLLVPARKVDVIVAFDASDNQNGWPDGTSLRYTSARSKLMPPKSYPFPRIPTQVSGINSSRPTFFGCEESEPPLVIYVPNAPASNLAVGTNLPTITLEVARSKAVQLIDGGTNLASRGILNDPHWPGCLACAVVDRSRRRNREKRTGICATCFQKYCSP</sequence>
<evidence type="ECO:0000256" key="9">
    <source>
        <dbReference type="RuleBase" id="RU362103"/>
    </source>
</evidence>
<dbReference type="PROSITE" id="PS51210">
    <property type="entry name" value="PLA2C"/>
    <property type="match status" value="1"/>
</dbReference>
<keyword evidence="3 9" id="KW-0732">Signal</keyword>
<comment type="caution">
    <text evidence="11">The sequence shown here is derived from an EMBL/GenBank/DDBJ whole genome shotgun (WGS) entry which is preliminary data.</text>
</comment>
<reference evidence="11" key="1">
    <citation type="submission" date="2021-03" db="EMBL/GenBank/DDBJ databases">
        <title>Draft genome sequence of rust myrtle Austropuccinia psidii MF-1, a brazilian biotype.</title>
        <authorList>
            <person name="Quecine M.C."/>
            <person name="Pachon D.M.R."/>
            <person name="Bonatelli M.L."/>
            <person name="Correr F.H."/>
            <person name="Franceschini L.M."/>
            <person name="Leite T.F."/>
            <person name="Margarido G.R.A."/>
            <person name="Almeida C.A."/>
            <person name="Ferrarezi J.A."/>
            <person name="Labate C.A."/>
        </authorList>
    </citation>
    <scope>NUCLEOTIDE SEQUENCE</scope>
    <source>
        <strain evidence="11">MF-1</strain>
    </source>
</reference>
<dbReference type="AlphaFoldDB" id="A0A9Q3GTU4"/>